<gene>
    <name evidence="4" type="primary">limB_2</name>
    <name evidence="4" type="ORF">ROA7450_03335</name>
</gene>
<dbReference type="SUPFAM" id="SSF51679">
    <property type="entry name" value="Bacterial luciferase-like"/>
    <property type="match status" value="1"/>
</dbReference>
<accession>A0A1X6ZWR9</accession>
<evidence type="ECO:0000313" key="5">
    <source>
        <dbReference type="Proteomes" id="UP000193061"/>
    </source>
</evidence>
<dbReference type="Gene3D" id="3.20.20.30">
    <property type="entry name" value="Luciferase-like domain"/>
    <property type="match status" value="1"/>
</dbReference>
<dbReference type="Proteomes" id="UP000193061">
    <property type="component" value="Unassembled WGS sequence"/>
</dbReference>
<dbReference type="RefSeq" id="WP_085807018.1">
    <property type="nucleotide sequence ID" value="NZ_FWFX01000012.1"/>
</dbReference>
<dbReference type="InterPro" id="IPR036661">
    <property type="entry name" value="Luciferase-like_sf"/>
</dbReference>
<dbReference type="PANTHER" id="PTHR30137:SF8">
    <property type="entry name" value="BLR5498 PROTEIN"/>
    <property type="match status" value="1"/>
</dbReference>
<dbReference type="EMBL" id="FWFX01000012">
    <property type="protein sequence ID" value="SLN63638.1"/>
    <property type="molecule type" value="Genomic_DNA"/>
</dbReference>
<keyword evidence="1 4" id="KW-0560">Oxidoreductase</keyword>
<dbReference type="Pfam" id="PF00296">
    <property type="entry name" value="Bac_luciferase"/>
    <property type="match status" value="1"/>
</dbReference>
<evidence type="ECO:0000256" key="1">
    <source>
        <dbReference type="ARBA" id="ARBA00023002"/>
    </source>
</evidence>
<reference evidence="4 5" key="1">
    <citation type="submission" date="2017-03" db="EMBL/GenBank/DDBJ databases">
        <authorList>
            <person name="Afonso C.L."/>
            <person name="Miller P.J."/>
            <person name="Scott M.A."/>
            <person name="Spackman E."/>
            <person name="Goraichik I."/>
            <person name="Dimitrov K.M."/>
            <person name="Suarez D.L."/>
            <person name="Swayne D.E."/>
        </authorList>
    </citation>
    <scope>NUCLEOTIDE SEQUENCE [LARGE SCALE GENOMIC DNA]</scope>
    <source>
        <strain evidence="4 5">CECT 7450</strain>
    </source>
</reference>
<dbReference type="PANTHER" id="PTHR30137">
    <property type="entry name" value="LUCIFERASE-LIKE MONOOXYGENASE"/>
    <property type="match status" value="1"/>
</dbReference>
<name>A0A1X6ZWR9_9RHOB</name>
<evidence type="ECO:0000313" key="4">
    <source>
        <dbReference type="EMBL" id="SLN63638.1"/>
    </source>
</evidence>
<dbReference type="GO" id="GO:0005829">
    <property type="term" value="C:cytosol"/>
    <property type="evidence" value="ECO:0007669"/>
    <property type="project" value="TreeGrafter"/>
</dbReference>
<dbReference type="InterPro" id="IPR011251">
    <property type="entry name" value="Luciferase-like_dom"/>
</dbReference>
<evidence type="ECO:0000259" key="3">
    <source>
        <dbReference type="Pfam" id="PF00296"/>
    </source>
</evidence>
<proteinExistence type="predicted"/>
<keyword evidence="5" id="KW-1185">Reference proteome</keyword>
<protein>
    <submittedName>
        <fullName evidence="4">Limonene 1,2-monooxygenase</fullName>
        <ecNumber evidence="4">1.14.13.107</ecNumber>
    </submittedName>
</protein>
<keyword evidence="2 4" id="KW-0503">Monooxygenase</keyword>
<feature type="domain" description="Luciferase-like" evidence="3">
    <location>
        <begin position="1"/>
        <end position="306"/>
    </location>
</feature>
<dbReference type="OrthoDB" id="9804736at2"/>
<dbReference type="GO" id="GO:0052601">
    <property type="term" value="F:limonene 1,2-monooxygenase [NAD(P)H) activity"/>
    <property type="evidence" value="ECO:0007669"/>
    <property type="project" value="UniProtKB-EC"/>
</dbReference>
<sequence>MEFSLQLSADYPNKNYGGDRVYKDMLDQAQLADRLSYDAVSLTEHHLINVLMMPAPLTFATKIASMTERVKIMTSVVVLPLHDMRIYAGELIVADIFTEGRLMLGVGRGAFAYEMERLDVPMAETRERFDESLNVLQALLTEEEVSWDGKYYKFDPLTVMPRPVRPISMMMAVMNPEGIYHCTKRGFHIQTTPLSGNHQLLMDQVGGFTRAKDEMGEAGAHLTLSLSRVAHVAHSAAERQRKIEAAYSYYSRFDNVFTGPGIVDNGMIRELPRDQTVEELGESLLICTPQEMIDKLGPYAELGIDRVILNMNFGLELSQTMDSIQCFAEEVMPHFTGRTAGIAAQ</sequence>
<dbReference type="AlphaFoldDB" id="A0A1X6ZWR9"/>
<dbReference type="EC" id="1.14.13.107" evidence="4"/>
<evidence type="ECO:0000256" key="2">
    <source>
        <dbReference type="ARBA" id="ARBA00023033"/>
    </source>
</evidence>
<organism evidence="4 5">
    <name type="scientific">Roseovarius albus</name>
    <dbReference type="NCBI Taxonomy" id="1247867"/>
    <lineage>
        <taxon>Bacteria</taxon>
        <taxon>Pseudomonadati</taxon>
        <taxon>Pseudomonadota</taxon>
        <taxon>Alphaproteobacteria</taxon>
        <taxon>Rhodobacterales</taxon>
        <taxon>Roseobacteraceae</taxon>
        <taxon>Roseovarius</taxon>
    </lineage>
</organism>
<dbReference type="InterPro" id="IPR050766">
    <property type="entry name" value="Bact_Lucif_Oxidored"/>
</dbReference>